<feature type="transmembrane region" description="Helical" evidence="1">
    <location>
        <begin position="103"/>
        <end position="122"/>
    </location>
</feature>
<protein>
    <recommendedName>
        <fullName evidence="4">DUF2178 domain-containing protein</fullName>
    </recommendedName>
</protein>
<feature type="transmembrane region" description="Helical" evidence="1">
    <location>
        <begin position="21"/>
        <end position="45"/>
    </location>
</feature>
<dbReference type="Proteomes" id="UP000600171">
    <property type="component" value="Unassembled WGS sequence"/>
</dbReference>
<comment type="caution">
    <text evidence="2">The sequence shown here is derived from an EMBL/GenBank/DDBJ whole genome shotgun (WGS) entry which is preliminary data.</text>
</comment>
<evidence type="ECO:0000313" key="2">
    <source>
        <dbReference type="EMBL" id="GGH59262.1"/>
    </source>
</evidence>
<reference evidence="2 3" key="1">
    <citation type="journal article" date="2014" name="Int. J. Syst. Evol. Microbiol.">
        <title>Complete genome sequence of Corynebacterium casei LMG S-19264T (=DSM 44701T), isolated from a smear-ripened cheese.</title>
        <authorList>
            <consortium name="US DOE Joint Genome Institute (JGI-PGF)"/>
            <person name="Walter F."/>
            <person name="Albersmeier A."/>
            <person name="Kalinowski J."/>
            <person name="Ruckert C."/>
        </authorList>
    </citation>
    <scope>NUCLEOTIDE SEQUENCE [LARGE SCALE GENOMIC DNA]</scope>
    <source>
        <strain evidence="2 3">CCM 8669</strain>
    </source>
</reference>
<evidence type="ECO:0008006" key="4">
    <source>
        <dbReference type="Google" id="ProtNLM"/>
    </source>
</evidence>
<keyword evidence="1" id="KW-0812">Transmembrane</keyword>
<evidence type="ECO:0000256" key="1">
    <source>
        <dbReference type="SAM" id="Phobius"/>
    </source>
</evidence>
<feature type="transmembrane region" description="Helical" evidence="1">
    <location>
        <begin position="51"/>
        <end position="74"/>
    </location>
</feature>
<gene>
    <name evidence="2" type="ORF">GCM10007359_06310</name>
</gene>
<evidence type="ECO:0000313" key="3">
    <source>
        <dbReference type="Proteomes" id="UP000600171"/>
    </source>
</evidence>
<keyword evidence="1" id="KW-0472">Membrane</keyword>
<sequence>MHNTQERSTFGRAKFGGSSTLLITISLVSGALLALLFAFGIYLVQDSKLPWWGILLAALPLYPVTAATIWAIFVDRNTIKGAVKNPENSIENSWFSKAAESSFCIIVAVLGIGAGVTAIFDLEFQTDMVLTAATMLCFIVFFVCYQFHKRTGR</sequence>
<feature type="transmembrane region" description="Helical" evidence="1">
    <location>
        <begin position="128"/>
        <end position="147"/>
    </location>
</feature>
<name>A0A917MR31_9MICC</name>
<keyword evidence="1" id="KW-1133">Transmembrane helix</keyword>
<accession>A0A917MR31</accession>
<dbReference type="RefSeq" id="WP_188358862.1">
    <property type="nucleotide sequence ID" value="NZ_BMDC01000001.1"/>
</dbReference>
<organism evidence="2 3">
    <name type="scientific">Rothia aerolata</name>
    <dbReference type="NCBI Taxonomy" id="1812262"/>
    <lineage>
        <taxon>Bacteria</taxon>
        <taxon>Bacillati</taxon>
        <taxon>Actinomycetota</taxon>
        <taxon>Actinomycetes</taxon>
        <taxon>Micrococcales</taxon>
        <taxon>Micrococcaceae</taxon>
        <taxon>Rothia</taxon>
    </lineage>
</organism>
<dbReference type="AlphaFoldDB" id="A0A917MR31"/>
<dbReference type="EMBL" id="BMDC01000001">
    <property type="protein sequence ID" value="GGH59262.1"/>
    <property type="molecule type" value="Genomic_DNA"/>
</dbReference>
<keyword evidence="3" id="KW-1185">Reference proteome</keyword>
<proteinExistence type="predicted"/>